<accession>A0A562SE36</accession>
<keyword evidence="3" id="KW-1185">Reference proteome</keyword>
<dbReference type="OrthoDB" id="675685at2"/>
<gene>
    <name evidence="2" type="ORF">IQ13_3448</name>
</gene>
<proteinExistence type="predicted"/>
<reference evidence="2 3" key="1">
    <citation type="journal article" date="2015" name="Stand. Genomic Sci.">
        <title>Genomic Encyclopedia of Bacterial and Archaeal Type Strains, Phase III: the genomes of soil and plant-associated and newly described type strains.</title>
        <authorList>
            <person name="Whitman W.B."/>
            <person name="Woyke T."/>
            <person name="Klenk H.P."/>
            <person name="Zhou Y."/>
            <person name="Lilburn T.G."/>
            <person name="Beck B.J."/>
            <person name="De Vos P."/>
            <person name="Vandamme P."/>
            <person name="Eisen J.A."/>
            <person name="Garrity G."/>
            <person name="Hugenholtz P."/>
            <person name="Kyrpides N.C."/>
        </authorList>
    </citation>
    <scope>NUCLEOTIDE SEQUENCE [LARGE SCALE GENOMIC DNA]</scope>
    <source>
        <strain evidence="2 3">CGMCC 1.7271</strain>
    </source>
</reference>
<feature type="compositionally biased region" description="Basic residues" evidence="1">
    <location>
        <begin position="234"/>
        <end position="253"/>
    </location>
</feature>
<comment type="caution">
    <text evidence="2">The sequence shown here is derived from an EMBL/GenBank/DDBJ whole genome shotgun (WGS) entry which is preliminary data.</text>
</comment>
<name>A0A562SE36_9BACT</name>
<dbReference type="RefSeq" id="WP_144887844.1">
    <property type="nucleotide sequence ID" value="NZ_VLLE01000006.1"/>
</dbReference>
<evidence type="ECO:0000256" key="1">
    <source>
        <dbReference type="SAM" id="MobiDB-lite"/>
    </source>
</evidence>
<evidence type="ECO:0000313" key="2">
    <source>
        <dbReference type="EMBL" id="TWI79056.1"/>
    </source>
</evidence>
<protein>
    <submittedName>
        <fullName evidence="2">Uncharacterized protein</fullName>
    </submittedName>
</protein>
<sequence>MNIQNITALASQLQSLGFDNLGSLVLKRICFKPDNFYLNHKIAKDKELLEFRFYFERQRKSDAYMLLYYDITLQQKDVFEELMIAGINIADLEKQMTTISWMSAFNLDERKKLDPNDKTTWEVEAKVETVVESLASLEQDEKGKAVAAALKVKFWLGTPYHEIFGSIPAVKNKSDISQRFYFSENSSGITVDEAYRFLQNKWLEKQLQLKKKQADSNSESEIDETNGTTGSGLLKKRRINPSLKGKRNKANQD</sequence>
<feature type="region of interest" description="Disordered" evidence="1">
    <location>
        <begin position="212"/>
        <end position="253"/>
    </location>
</feature>
<dbReference type="Proteomes" id="UP000316167">
    <property type="component" value="Unassembled WGS sequence"/>
</dbReference>
<organism evidence="2 3">
    <name type="scientific">Lacibacter cauensis</name>
    <dbReference type="NCBI Taxonomy" id="510947"/>
    <lineage>
        <taxon>Bacteria</taxon>
        <taxon>Pseudomonadati</taxon>
        <taxon>Bacteroidota</taxon>
        <taxon>Chitinophagia</taxon>
        <taxon>Chitinophagales</taxon>
        <taxon>Chitinophagaceae</taxon>
        <taxon>Lacibacter</taxon>
    </lineage>
</organism>
<dbReference type="AlphaFoldDB" id="A0A562SE36"/>
<evidence type="ECO:0000313" key="3">
    <source>
        <dbReference type="Proteomes" id="UP000316167"/>
    </source>
</evidence>
<dbReference type="EMBL" id="VLLE01000006">
    <property type="protein sequence ID" value="TWI79056.1"/>
    <property type="molecule type" value="Genomic_DNA"/>
</dbReference>